<dbReference type="InterPro" id="IPR027417">
    <property type="entry name" value="P-loop_NTPase"/>
</dbReference>
<dbReference type="EMBL" id="JBHTLD010000387">
    <property type="protein sequence ID" value="MFD1188788.1"/>
    <property type="molecule type" value="Genomic_DNA"/>
</dbReference>
<protein>
    <submittedName>
        <fullName evidence="2">TrlF family ATPase</fullName>
    </submittedName>
</protein>
<accession>A0ABW3SV53</accession>
<feature type="coiled-coil region" evidence="1">
    <location>
        <begin position="383"/>
        <end position="491"/>
    </location>
</feature>
<feature type="coiled-coil region" evidence="1">
    <location>
        <begin position="534"/>
        <end position="575"/>
    </location>
</feature>
<organism evidence="2 3">
    <name type="scientific">Pontibacter rugosus</name>
    <dbReference type="NCBI Taxonomy" id="1745966"/>
    <lineage>
        <taxon>Bacteria</taxon>
        <taxon>Pseudomonadati</taxon>
        <taxon>Bacteroidota</taxon>
        <taxon>Cytophagia</taxon>
        <taxon>Cytophagales</taxon>
        <taxon>Hymenobacteraceae</taxon>
        <taxon>Pontibacter</taxon>
    </lineage>
</organism>
<gene>
    <name evidence="2" type="ORF">ACFQ2O_21445</name>
</gene>
<dbReference type="Proteomes" id="UP001597094">
    <property type="component" value="Unassembled WGS sequence"/>
</dbReference>
<proteinExistence type="predicted"/>
<dbReference type="Gene3D" id="3.40.50.300">
    <property type="entry name" value="P-loop containing nucleotide triphosphate hydrolases"/>
    <property type="match status" value="1"/>
</dbReference>
<evidence type="ECO:0000256" key="1">
    <source>
        <dbReference type="SAM" id="Coils"/>
    </source>
</evidence>
<keyword evidence="3" id="KW-1185">Reference proteome</keyword>
<sequence>MIFSDKLSPDIIRQQFLNQLYGKYKLAPESNGVQWGGYITKESLADLGKAIKSTVPDDAISSYGSDITEGFNNINFDEEEIVQILNSSTSYLKGSFLTAIGKTEWDEFSWNDSSIAEKKTVINSVDFVFTSSETIDAYNKAKRKLTEQKVNDLLLDCSDAHRNSKSSNKDRIGKCFTWIKADPTFEGLKQVIHEPDRLFVGGQPELIQRKKANPNKFIQSVSIKRLDTSSMPEVWYRDFDINLNPSLVAVIGNKGNGKSALTDIIGLVGNSYNDNYSFLTKAKFRNPRPYNRAANTEAQIVWSDNSKDGYFRLDNDVDPNKPEKVKYIPQNFLESLCVNEDEHDFEREIKKIIFTHTASSERLGFSNLDELITYKSEVINKELGSIKGEIEDINLRIINLERKSLESFRQSLTEKLQNKEEELKNHEALKPDAIQTPTNNPELEARNKDIHAEIENVKKATTQKEARLKHLNEAKSTLLQESSELEKIRQSFQNLKDTLDQSSGKYRTALGRYDLDLDNILKYEVSLEPIVKLKEEKNRDLDAIQLELQGQDENNKGLEETITDLYQKLISLEEKLDEPYRLYQKYLTDLDEWENRRKGIIGDTDSYGTIEHSKSELKYLDERLPLELESAIEERNQLVKKLF</sequence>
<feature type="non-terminal residue" evidence="2">
    <location>
        <position position="643"/>
    </location>
</feature>
<evidence type="ECO:0000313" key="3">
    <source>
        <dbReference type="Proteomes" id="UP001597094"/>
    </source>
</evidence>
<keyword evidence="1" id="KW-0175">Coiled coil</keyword>
<name>A0ABW3SV53_9BACT</name>
<reference evidence="3" key="1">
    <citation type="journal article" date="2019" name="Int. J. Syst. Evol. Microbiol.">
        <title>The Global Catalogue of Microorganisms (GCM) 10K type strain sequencing project: providing services to taxonomists for standard genome sequencing and annotation.</title>
        <authorList>
            <consortium name="The Broad Institute Genomics Platform"/>
            <consortium name="The Broad Institute Genome Sequencing Center for Infectious Disease"/>
            <person name="Wu L."/>
            <person name="Ma J."/>
        </authorList>
    </citation>
    <scope>NUCLEOTIDE SEQUENCE [LARGE SCALE GENOMIC DNA]</scope>
    <source>
        <strain evidence="3">JCM 31319</strain>
    </source>
</reference>
<evidence type="ECO:0000313" key="2">
    <source>
        <dbReference type="EMBL" id="MFD1188788.1"/>
    </source>
</evidence>
<comment type="caution">
    <text evidence="2">The sequence shown here is derived from an EMBL/GenBank/DDBJ whole genome shotgun (WGS) entry which is preliminary data.</text>
</comment>